<keyword evidence="3" id="KW-1185">Reference proteome</keyword>
<organism evidence="2 3">
    <name type="scientific">Austropuccinia psidii MF-1</name>
    <dbReference type="NCBI Taxonomy" id="1389203"/>
    <lineage>
        <taxon>Eukaryota</taxon>
        <taxon>Fungi</taxon>
        <taxon>Dikarya</taxon>
        <taxon>Basidiomycota</taxon>
        <taxon>Pucciniomycotina</taxon>
        <taxon>Pucciniomycetes</taxon>
        <taxon>Pucciniales</taxon>
        <taxon>Sphaerophragmiaceae</taxon>
        <taxon>Austropuccinia</taxon>
    </lineage>
</organism>
<evidence type="ECO:0000313" key="2">
    <source>
        <dbReference type="EMBL" id="MBW0558468.1"/>
    </source>
</evidence>
<evidence type="ECO:0000313" key="3">
    <source>
        <dbReference type="Proteomes" id="UP000765509"/>
    </source>
</evidence>
<proteinExistence type="predicted"/>
<accession>A0A9Q3PDW6</accession>
<reference evidence="2" key="1">
    <citation type="submission" date="2021-03" db="EMBL/GenBank/DDBJ databases">
        <title>Draft genome sequence of rust myrtle Austropuccinia psidii MF-1, a brazilian biotype.</title>
        <authorList>
            <person name="Quecine M.C."/>
            <person name="Pachon D.M.R."/>
            <person name="Bonatelli M.L."/>
            <person name="Correr F.H."/>
            <person name="Franceschini L.M."/>
            <person name="Leite T.F."/>
            <person name="Margarido G.R.A."/>
            <person name="Almeida C.A."/>
            <person name="Ferrarezi J.A."/>
            <person name="Labate C.A."/>
        </authorList>
    </citation>
    <scope>NUCLEOTIDE SEQUENCE</scope>
    <source>
        <strain evidence="2">MF-1</strain>
    </source>
</reference>
<dbReference type="Proteomes" id="UP000765509">
    <property type="component" value="Unassembled WGS sequence"/>
</dbReference>
<evidence type="ECO:0000259" key="1">
    <source>
        <dbReference type="Pfam" id="PF07727"/>
    </source>
</evidence>
<feature type="domain" description="Reverse transcriptase Ty1/copia-type" evidence="1">
    <location>
        <begin position="24"/>
        <end position="149"/>
    </location>
</feature>
<dbReference type="AlphaFoldDB" id="A0A9Q3PDW6"/>
<dbReference type="OrthoDB" id="7473114at2759"/>
<protein>
    <recommendedName>
        <fullName evidence="1">Reverse transcriptase Ty1/copia-type domain-containing protein</fullName>
    </recommendedName>
</protein>
<gene>
    <name evidence="2" type="ORF">O181_098183</name>
</gene>
<dbReference type="EMBL" id="AVOT02066751">
    <property type="protein sequence ID" value="MBW0558468.1"/>
    <property type="molecule type" value="Genomic_DNA"/>
</dbReference>
<dbReference type="InterPro" id="IPR013103">
    <property type="entry name" value="RVT_2"/>
</dbReference>
<comment type="caution">
    <text evidence="2">The sequence shown here is derived from an EMBL/GenBank/DDBJ whole genome shotgun (WGS) entry which is preliminary data.</text>
</comment>
<sequence>MKTEEVSMQVFLKDSMKEVPHESILGMRWIFTKKPEQFKARLVARVFHQIYWIDYDEKIASTPTFNSLRLRISTACLKNWSIRTFDVKVALLNSLIDKPVYILPLVGMGVLKYSVLKLNKALYGTKKSSQCWWLHLRGVLQRIGFRNINEDPSTHTLD</sequence>
<dbReference type="Pfam" id="PF07727">
    <property type="entry name" value="RVT_2"/>
    <property type="match status" value="1"/>
</dbReference>
<name>A0A9Q3PDW6_9BASI</name>